<sequence>MPRKKLTLGALKIKGSLSAAQKFTPDIFLKHHKLGAATGRLYNRERRFTVEVDLLADLRSSINVSLPNGNSLIQKVIYETLPKFCKHCKVLGQSTGTCSKGKEEAKNFEQAGPAATKSNAKVNGHDSTHKLAAAAATWSNGGEEHIPSCNVDKAVSSSAAANAKDKGNGHVSTHKLAPATWSNGGDKQITSCNVDKAASSSAAAKAKDKDNGNGSTPLQLDAATCSNEELLAAAKCSNEKLPTCPSSAAHKDNDKDHVNVSTQLPLAAATCSIGKACAALKSHVNDRGNDLNPVVAPSVEVPPIAPPSADGPELVAPADAWQTVRKRRQSSRNKQQTHSFLPAECNPPAQQKVSKGKAPVSSVDIAGIKAPHCPGVVLCCCGLLNYDGYMLLTWFGMGEEQLDVFVGFRLLVLALLAVD</sequence>
<dbReference type="OrthoDB" id="1746909at2759"/>
<evidence type="ECO:0000313" key="3">
    <source>
        <dbReference type="Proteomes" id="UP000886885"/>
    </source>
</evidence>
<feature type="region of interest" description="Disordered" evidence="1">
    <location>
        <begin position="326"/>
        <end position="353"/>
    </location>
</feature>
<proteinExistence type="predicted"/>
<dbReference type="Proteomes" id="UP000886885">
    <property type="component" value="Chromosome 11D"/>
</dbReference>
<dbReference type="EMBL" id="JAAWWB010000022">
    <property type="protein sequence ID" value="KAG6754709.1"/>
    <property type="molecule type" value="Genomic_DNA"/>
</dbReference>
<dbReference type="AlphaFoldDB" id="A0A8X7YP61"/>
<protein>
    <recommendedName>
        <fullName evidence="4">DUF4283 domain-containing protein</fullName>
    </recommendedName>
</protein>
<comment type="caution">
    <text evidence="2">The sequence shown here is derived from an EMBL/GenBank/DDBJ whole genome shotgun (WGS) entry which is preliminary data.</text>
</comment>
<evidence type="ECO:0000256" key="1">
    <source>
        <dbReference type="SAM" id="MobiDB-lite"/>
    </source>
</evidence>
<organism evidence="2 3">
    <name type="scientific">Populus tomentosa</name>
    <name type="common">Chinese white poplar</name>
    <dbReference type="NCBI Taxonomy" id="118781"/>
    <lineage>
        <taxon>Eukaryota</taxon>
        <taxon>Viridiplantae</taxon>
        <taxon>Streptophyta</taxon>
        <taxon>Embryophyta</taxon>
        <taxon>Tracheophyta</taxon>
        <taxon>Spermatophyta</taxon>
        <taxon>Magnoliopsida</taxon>
        <taxon>eudicotyledons</taxon>
        <taxon>Gunneridae</taxon>
        <taxon>Pentapetalae</taxon>
        <taxon>rosids</taxon>
        <taxon>fabids</taxon>
        <taxon>Malpighiales</taxon>
        <taxon>Salicaceae</taxon>
        <taxon>Saliceae</taxon>
        <taxon>Populus</taxon>
    </lineage>
</organism>
<evidence type="ECO:0008006" key="4">
    <source>
        <dbReference type="Google" id="ProtNLM"/>
    </source>
</evidence>
<keyword evidence="3" id="KW-1185">Reference proteome</keyword>
<feature type="region of interest" description="Disordered" evidence="1">
    <location>
        <begin position="160"/>
        <end position="184"/>
    </location>
</feature>
<dbReference type="PANTHER" id="PTHR31286:SF180">
    <property type="entry name" value="OS10G0362600 PROTEIN"/>
    <property type="match status" value="1"/>
</dbReference>
<gene>
    <name evidence="2" type="ORF">POTOM_040503</name>
</gene>
<reference evidence="2" key="1">
    <citation type="journal article" date="2020" name="bioRxiv">
        <title>Hybrid origin of Populus tomentosa Carr. identified through genome sequencing and phylogenomic analysis.</title>
        <authorList>
            <person name="An X."/>
            <person name="Gao K."/>
            <person name="Chen Z."/>
            <person name="Li J."/>
            <person name="Yang X."/>
            <person name="Yang X."/>
            <person name="Zhou J."/>
            <person name="Guo T."/>
            <person name="Zhao T."/>
            <person name="Huang S."/>
            <person name="Miao D."/>
            <person name="Khan W.U."/>
            <person name="Rao P."/>
            <person name="Ye M."/>
            <person name="Lei B."/>
            <person name="Liao W."/>
            <person name="Wang J."/>
            <person name="Ji L."/>
            <person name="Li Y."/>
            <person name="Guo B."/>
            <person name="Mustafa N.S."/>
            <person name="Li S."/>
            <person name="Yun Q."/>
            <person name="Keller S.R."/>
            <person name="Mao J."/>
            <person name="Zhang R."/>
            <person name="Strauss S.H."/>
        </authorList>
    </citation>
    <scope>NUCLEOTIDE SEQUENCE</scope>
    <source>
        <strain evidence="2">GM15</strain>
        <tissue evidence="2">Leaf</tissue>
    </source>
</reference>
<accession>A0A8X7YP61</accession>
<dbReference type="InterPro" id="IPR040256">
    <property type="entry name" value="At4g02000-like"/>
</dbReference>
<evidence type="ECO:0000313" key="2">
    <source>
        <dbReference type="EMBL" id="KAG6754709.1"/>
    </source>
</evidence>
<dbReference type="PANTHER" id="PTHR31286">
    <property type="entry name" value="GLYCINE-RICH CELL WALL STRUCTURAL PROTEIN 1.8-LIKE"/>
    <property type="match status" value="1"/>
</dbReference>
<name>A0A8X7YP61_POPTO</name>